<gene>
    <name evidence="2" type="ORF">WJU16_23405</name>
</gene>
<evidence type="ECO:0000313" key="3">
    <source>
        <dbReference type="Proteomes" id="UP001485459"/>
    </source>
</evidence>
<dbReference type="Gene3D" id="3.30.379.10">
    <property type="entry name" value="Chitobiase/beta-hexosaminidase domain 2-like"/>
    <property type="match status" value="1"/>
</dbReference>
<dbReference type="InterPro" id="IPR029018">
    <property type="entry name" value="Hex-like_dom2"/>
</dbReference>
<evidence type="ECO:0000313" key="2">
    <source>
        <dbReference type="EMBL" id="WZN40914.1"/>
    </source>
</evidence>
<accession>A0ABZ2YMD1</accession>
<reference evidence="3" key="1">
    <citation type="submission" date="2024-03" db="EMBL/GenBank/DDBJ databases">
        <title>Chitinophaga horti sp. nov., isolated from garden soil.</title>
        <authorList>
            <person name="Lee D.S."/>
            <person name="Han D.M."/>
            <person name="Baek J.H."/>
            <person name="Choi D.G."/>
            <person name="Jeon J.H."/>
            <person name="Jeon C.O."/>
        </authorList>
    </citation>
    <scope>NUCLEOTIDE SEQUENCE [LARGE SCALE GENOMIC DNA]</scope>
    <source>
        <strain evidence="3">GPA1</strain>
    </source>
</reference>
<dbReference type="EMBL" id="CP149822">
    <property type="protein sequence ID" value="WZN40914.1"/>
    <property type="molecule type" value="Genomic_DNA"/>
</dbReference>
<organism evidence="2 3">
    <name type="scientific">Chitinophaga pollutisoli</name>
    <dbReference type="NCBI Taxonomy" id="3133966"/>
    <lineage>
        <taxon>Bacteria</taxon>
        <taxon>Pseudomonadati</taxon>
        <taxon>Bacteroidota</taxon>
        <taxon>Chitinophagia</taxon>
        <taxon>Chitinophagales</taxon>
        <taxon>Chitinophagaceae</taxon>
        <taxon>Chitinophaga</taxon>
    </lineage>
</organism>
<keyword evidence="1" id="KW-0378">Hydrolase</keyword>
<sequence>MRQILLMLLLFPHVCLAIRNTPGGLWRQAAIVCKPGHIAGTVLQEELFRRTGQRWPLVHQLPATGDAVVMEERAMAPESYAIRSENGNGRKILRIDGSPERGLIYGAGRLLRMMEWRKGSVTWPLSVDESATPHKALRGHQIGYRNLANSYDGWSPAQYDQYIREQVIFGANSIEAIPFMPASPHFTVSSREMTKRMSESCQRYDADFWVWTPATFDLKDDAKRKHFLLQFDTLFRESPRLDAIFFPGGDPGSNPPELVIPLLEELAAPLKRHHPKAGIWLSLQGFEPEQCRYVYDYIRSRKPQWLAGLVVGPGSPSPEDTRAAISRDYQLRHYPDITHTVRCDFPVSWWDPAFAFTLGREPVNPQPYYYSAAYRAIEPYIDGFIGYSDGAHDDLNKMVWNLLGWDPQADPRETVRQYSAFFFGAVVREAAADGILALEKNWQGPIIENGSITATLSHWQKLEAAAPALKGNWRWQMLLLRAYYDAYTRLRQEREDALEKAACKALLAGPQAIGEAERILRMADSCVMPAWRNKIVSLCDALFRSVALQTSVAKYKASGAERGVVLDFVDRPLNNRWWLEDQFKRIRTLPPAEQRLAIDTIARWEDPGPGSFYDDVGHVGKSPHVVRGEDLNTDLLMRRSDNPGFDWWDGGMSRKRLSWMTSMRWPTAMRYERLDTTAQYTVRITGVGESLLRVNGQRLEATVYGKGIGEMKEFPVPTTLSQTGTLTLTWDAIDEEHLNWRQHSRVAEVWLIKR</sequence>
<keyword evidence="3" id="KW-1185">Reference proteome</keyword>
<dbReference type="Proteomes" id="UP001485459">
    <property type="component" value="Chromosome"/>
</dbReference>
<dbReference type="SUPFAM" id="SSF55545">
    <property type="entry name" value="beta-N-acetylhexosaminidase-like domain"/>
    <property type="match status" value="1"/>
</dbReference>
<name>A0ABZ2YMD1_9BACT</name>
<dbReference type="RefSeq" id="WP_341835778.1">
    <property type="nucleotide sequence ID" value="NZ_CP149822.1"/>
</dbReference>
<proteinExistence type="predicted"/>
<protein>
    <submittedName>
        <fullName evidence="2">Uncharacterized protein</fullName>
    </submittedName>
</protein>
<evidence type="ECO:0000256" key="1">
    <source>
        <dbReference type="ARBA" id="ARBA00022801"/>
    </source>
</evidence>